<dbReference type="EMBL" id="LFWZ01000013">
    <property type="protein sequence ID" value="KON31116.1"/>
    <property type="molecule type" value="Genomic_DNA"/>
</dbReference>
<feature type="domain" description="Glutamate/phenylalanine/leucine/valine/L-tryptophan dehydrogenase C-terminal" evidence="7">
    <location>
        <begin position="139"/>
        <end position="375"/>
    </location>
</feature>
<dbReference type="GO" id="GO:0000166">
    <property type="term" value="F:nucleotide binding"/>
    <property type="evidence" value="ECO:0007669"/>
    <property type="project" value="UniProtKB-KW"/>
</dbReference>
<feature type="binding site" evidence="5">
    <location>
        <position position="184"/>
    </location>
    <ligand>
        <name>NAD(+)</name>
        <dbReference type="ChEBI" id="CHEBI:57540"/>
    </ligand>
</feature>
<dbReference type="PRINTS" id="PR00082">
    <property type="entry name" value="GLFDHDRGNASE"/>
</dbReference>
<dbReference type="SMART" id="SM00839">
    <property type="entry name" value="ELFV_dehydrog"/>
    <property type="match status" value="1"/>
</dbReference>
<dbReference type="Pfam" id="PF00208">
    <property type="entry name" value="ELFV_dehydrog"/>
    <property type="match status" value="1"/>
</dbReference>
<feature type="binding site" evidence="5">
    <location>
        <position position="315"/>
    </location>
    <ligand>
        <name>substrate</name>
    </ligand>
</feature>
<evidence type="ECO:0000313" key="9">
    <source>
        <dbReference type="Proteomes" id="UP000037210"/>
    </source>
</evidence>
<keyword evidence="5" id="KW-0520">NAD</keyword>
<dbReference type="Gene3D" id="3.40.50.10860">
    <property type="entry name" value="Leucine Dehydrogenase, chain A, domain 1"/>
    <property type="match status" value="1"/>
</dbReference>
<dbReference type="SUPFAM" id="SSF51735">
    <property type="entry name" value="NAD(P)-binding Rossmann-fold domains"/>
    <property type="match status" value="1"/>
</dbReference>
<reference evidence="8 9" key="1">
    <citation type="submission" date="2015-06" db="EMBL/GenBank/DDBJ databases">
        <title>New insights into the roles of widespread benthic archaea in carbon and nitrogen cycling.</title>
        <authorList>
            <person name="Lazar C.S."/>
            <person name="Baker B.J."/>
            <person name="Seitz K.W."/>
            <person name="Hyde A.S."/>
            <person name="Dick G.J."/>
            <person name="Hinrichs K.-U."/>
            <person name="Teske A.P."/>
        </authorList>
    </citation>
    <scope>NUCLEOTIDE SEQUENCE [LARGE SCALE GENOMIC DNA]</scope>
    <source>
        <strain evidence="8">DG-45</strain>
    </source>
</reference>
<dbReference type="InterPro" id="IPR006095">
    <property type="entry name" value="Glu/Leu/Phe/Val/Trp_DH"/>
</dbReference>
<gene>
    <name evidence="8" type="ORF">AC482_01975</name>
</gene>
<evidence type="ECO:0000259" key="7">
    <source>
        <dbReference type="SMART" id="SM00839"/>
    </source>
</evidence>
<dbReference type="InterPro" id="IPR006096">
    <property type="entry name" value="Glu/Leu/Phe/Val/Trp_DH_C"/>
</dbReference>
<dbReference type="AlphaFoldDB" id="A0A0M0BSA6"/>
<comment type="caution">
    <text evidence="8">The sequence shown here is derived from an EMBL/GenBank/DDBJ whole genome shotgun (WGS) entry which is preliminary data.</text>
</comment>
<dbReference type="PANTHER" id="PTHR11606:SF13">
    <property type="entry name" value="GLUTAMATE DEHYDROGENASE 1, MITOCHONDRIAL"/>
    <property type="match status" value="1"/>
</dbReference>
<keyword evidence="3 4" id="KW-0560">Oxidoreductase</keyword>
<dbReference type="PATRIC" id="fig|1685127.3.peg.523"/>
<dbReference type="Gene3D" id="3.40.50.720">
    <property type="entry name" value="NAD(P)-binding Rossmann-like Domain"/>
    <property type="match status" value="1"/>
</dbReference>
<evidence type="ECO:0000256" key="1">
    <source>
        <dbReference type="ARBA" id="ARBA00006382"/>
    </source>
</evidence>
<comment type="similarity">
    <text evidence="1 4 6">Belongs to the Glu/Leu/Phe/Val dehydrogenases family.</text>
</comment>
<evidence type="ECO:0000313" key="8">
    <source>
        <dbReference type="EMBL" id="KON31116.1"/>
    </source>
</evidence>
<dbReference type="InterPro" id="IPR046346">
    <property type="entry name" value="Aminoacid_DH-like_N_sf"/>
</dbReference>
<evidence type="ECO:0000256" key="5">
    <source>
        <dbReference type="PIRSR" id="PIRSR000185-2"/>
    </source>
</evidence>
<dbReference type="GO" id="GO:0004352">
    <property type="term" value="F:glutamate dehydrogenase (NAD+) activity"/>
    <property type="evidence" value="ECO:0007669"/>
    <property type="project" value="TreeGrafter"/>
</dbReference>
<dbReference type="Pfam" id="PF02812">
    <property type="entry name" value="ELFV_dehydrog_N"/>
    <property type="match status" value="1"/>
</dbReference>
<feature type="binding site" evidence="5">
    <location>
        <position position="37"/>
    </location>
    <ligand>
        <name>substrate</name>
    </ligand>
</feature>
<dbReference type="GO" id="GO:0006538">
    <property type="term" value="P:L-glutamate catabolic process"/>
    <property type="evidence" value="ECO:0007669"/>
    <property type="project" value="TreeGrafter"/>
</dbReference>
<dbReference type="PANTHER" id="PTHR11606">
    <property type="entry name" value="GLUTAMATE DEHYDROGENASE"/>
    <property type="match status" value="1"/>
</dbReference>
<feature type="binding site" evidence="5">
    <location>
        <position position="147"/>
    </location>
    <ligand>
        <name>NAD(+)</name>
        <dbReference type="ChEBI" id="CHEBI:57540"/>
    </ligand>
</feature>
<name>A0A0M0BSA6_9ARCH</name>
<dbReference type="SUPFAM" id="SSF53223">
    <property type="entry name" value="Aminoacid dehydrogenase-like, N-terminal domain"/>
    <property type="match status" value="1"/>
</dbReference>
<protein>
    <recommendedName>
        <fullName evidence="4">Glutamate dehydrogenase</fullName>
    </recommendedName>
</protein>
<evidence type="ECO:0000256" key="2">
    <source>
        <dbReference type="ARBA" id="ARBA00011643"/>
    </source>
</evidence>
<dbReference type="InterPro" id="IPR006097">
    <property type="entry name" value="Glu/Leu/Phe/Val/Trp_DH_dimer"/>
</dbReference>
<dbReference type="Proteomes" id="UP000037210">
    <property type="component" value="Unassembled WGS sequence"/>
</dbReference>
<sequence>MAFPDMWGPEKVIHVYDACIGMEGIVIIDNTARGPGKGGVSIRPGVTPMELFRNARTMTWTCALADLPFGGAMGSVSADPYVIDKIRLIKAFARAVSHFVPDQWVPAPAMNVGEREIEAFVNEIGDLKAATGKPERLGGIPHELGITGFGVGVSIETTLEILSQVAPIQRSIEGLRVAIHGFGNVGSALAKYLSNKGAKIVGLSDYWGAAYSSEGIDVSRAIKHARADSEARSIKRCKGAAEMPRDDLPRVDCDVLVPACVENVITEKNAGLIKAKLVVEAANNPTTSAAEEILFKNGILVIPDLLANAGGAIGSHAECSGLSAEKAFALIDSIIRRNTRLVLKGSIDSETISLPRAVAINIAMERVSKALRAREGRV</sequence>
<organism evidence="8 9">
    <name type="scientific">miscellaneous Crenarchaeota group-15 archaeon DG-45</name>
    <dbReference type="NCBI Taxonomy" id="1685127"/>
    <lineage>
        <taxon>Archaea</taxon>
        <taxon>Candidatus Bathyarchaeota</taxon>
        <taxon>MCG-15</taxon>
    </lineage>
</organism>
<keyword evidence="5" id="KW-0547">Nucleotide-binding</keyword>
<proteinExistence type="inferred from homology"/>
<dbReference type="InterPro" id="IPR014362">
    <property type="entry name" value="Glu_DH"/>
</dbReference>
<dbReference type="PIRSF" id="PIRSF000185">
    <property type="entry name" value="Glu_DH"/>
    <property type="match status" value="1"/>
</dbReference>
<evidence type="ECO:0000256" key="3">
    <source>
        <dbReference type="ARBA" id="ARBA00023002"/>
    </source>
</evidence>
<dbReference type="InterPro" id="IPR036291">
    <property type="entry name" value="NAD(P)-bd_dom_sf"/>
</dbReference>
<evidence type="ECO:0000256" key="4">
    <source>
        <dbReference type="PIRNR" id="PIRNR000185"/>
    </source>
</evidence>
<accession>A0A0M0BSA6</accession>
<comment type="subunit">
    <text evidence="2">Homohexamer.</text>
</comment>
<evidence type="ECO:0000256" key="6">
    <source>
        <dbReference type="RuleBase" id="RU004417"/>
    </source>
</evidence>